<dbReference type="PROSITE" id="PS50053">
    <property type="entry name" value="UBIQUITIN_2"/>
    <property type="match status" value="1"/>
</dbReference>
<evidence type="ECO:0000256" key="1">
    <source>
        <dbReference type="PROSITE-ProRule" id="PRU00023"/>
    </source>
</evidence>
<comment type="caution">
    <text evidence="4">The sequence shown here is derived from an EMBL/GenBank/DDBJ whole genome shotgun (WGS) entry which is preliminary data.</text>
</comment>
<feature type="compositionally biased region" description="Basic and acidic residues" evidence="2">
    <location>
        <begin position="371"/>
        <end position="380"/>
    </location>
</feature>
<feature type="domain" description="Ubiquitin-like" evidence="3">
    <location>
        <begin position="7"/>
        <end position="85"/>
    </location>
</feature>
<dbReference type="InterPro" id="IPR002110">
    <property type="entry name" value="Ankyrin_rpt"/>
</dbReference>
<dbReference type="STRING" id="75743.A0A401NZ09"/>
<dbReference type="Gene3D" id="3.10.20.90">
    <property type="entry name" value="Phosphatidylinositol 3-kinase Catalytic Subunit, Chain A, domain 1"/>
    <property type="match status" value="1"/>
</dbReference>
<feature type="repeat" description="ANK" evidence="1">
    <location>
        <begin position="165"/>
        <end position="197"/>
    </location>
</feature>
<feature type="region of interest" description="Disordered" evidence="2">
    <location>
        <begin position="269"/>
        <end position="388"/>
    </location>
</feature>
<gene>
    <name evidence="4" type="ORF">scyTo_0011959</name>
</gene>
<dbReference type="InterPro" id="IPR039323">
    <property type="entry name" value="ANKRD_45/46/60"/>
</dbReference>
<dbReference type="SMART" id="SM00248">
    <property type="entry name" value="ANK"/>
    <property type="match status" value="2"/>
</dbReference>
<evidence type="ECO:0000313" key="5">
    <source>
        <dbReference type="Proteomes" id="UP000288216"/>
    </source>
</evidence>
<dbReference type="AlphaFoldDB" id="A0A401NZ09"/>
<keyword evidence="1" id="KW-0040">ANK repeat</keyword>
<dbReference type="EMBL" id="BFAA01005633">
    <property type="protein sequence ID" value="GCB66142.1"/>
    <property type="molecule type" value="Genomic_DNA"/>
</dbReference>
<dbReference type="SUPFAM" id="SSF48403">
    <property type="entry name" value="Ankyrin repeat"/>
    <property type="match status" value="1"/>
</dbReference>
<protein>
    <recommendedName>
        <fullName evidence="3">Ubiquitin-like domain-containing protein</fullName>
    </recommendedName>
</protein>
<dbReference type="InterPro" id="IPR000626">
    <property type="entry name" value="Ubiquitin-like_dom"/>
</dbReference>
<proteinExistence type="predicted"/>
<evidence type="ECO:0000256" key="2">
    <source>
        <dbReference type="SAM" id="MobiDB-lite"/>
    </source>
</evidence>
<accession>A0A401NZ09</accession>
<dbReference type="Pfam" id="PF14560">
    <property type="entry name" value="Ubiquitin_2"/>
    <property type="match status" value="1"/>
</dbReference>
<organism evidence="4 5">
    <name type="scientific">Scyliorhinus torazame</name>
    <name type="common">Cloudy catshark</name>
    <name type="synonym">Catulus torazame</name>
    <dbReference type="NCBI Taxonomy" id="75743"/>
    <lineage>
        <taxon>Eukaryota</taxon>
        <taxon>Metazoa</taxon>
        <taxon>Chordata</taxon>
        <taxon>Craniata</taxon>
        <taxon>Vertebrata</taxon>
        <taxon>Chondrichthyes</taxon>
        <taxon>Elasmobranchii</taxon>
        <taxon>Galeomorphii</taxon>
        <taxon>Galeoidea</taxon>
        <taxon>Carcharhiniformes</taxon>
        <taxon>Scyliorhinidae</taxon>
        <taxon>Scyliorhinus</taxon>
    </lineage>
</organism>
<sequence length="388" mass="43355">MQHKKTFHLNVRLEDTEETFQLKKGRVNMTIEELKSQLELVTGIPTYLQRLYYVDEGEMSDNVTLRYNGIIANPTIRMKTWFQDGWKELLNAAAHGDIVELMSLGVTMDTEYSTPNSRYMNIKQKKAWIAERAFVALFIAAHRGHINMVNFLLMNGANPNTKTRNGHTALHMAVIMGKSECIDQLLLHGAEVDDVNNEGQTLLDLAQISGRPENFSKIYQVQWMNRKSDVRESSLMAKSALFAHQKYDSTLKTWRTGTHGKIYMANLLIPGEPRGGQVGERKWPGQKRPGKNRLPGTTSPSRPKDSTKQVQEPDPTPALGNAQEGKLPTQPHNAQQKEASGTKGQGGSNGIHRPSISSAQMKSGPLTAAHPQDKPPRENNGDNPLSVW</sequence>
<dbReference type="InterPro" id="IPR036770">
    <property type="entry name" value="Ankyrin_rpt-contain_sf"/>
</dbReference>
<dbReference type="PROSITE" id="PS50088">
    <property type="entry name" value="ANK_REPEAT"/>
    <property type="match status" value="2"/>
</dbReference>
<reference evidence="4 5" key="1">
    <citation type="journal article" date="2018" name="Nat. Ecol. Evol.">
        <title>Shark genomes provide insights into elasmobranch evolution and the origin of vertebrates.</title>
        <authorList>
            <person name="Hara Y"/>
            <person name="Yamaguchi K"/>
            <person name="Onimaru K"/>
            <person name="Kadota M"/>
            <person name="Koyanagi M"/>
            <person name="Keeley SD"/>
            <person name="Tatsumi K"/>
            <person name="Tanaka K"/>
            <person name="Motone F"/>
            <person name="Kageyama Y"/>
            <person name="Nozu R"/>
            <person name="Adachi N"/>
            <person name="Nishimura O"/>
            <person name="Nakagawa R"/>
            <person name="Tanegashima C"/>
            <person name="Kiyatake I"/>
            <person name="Matsumoto R"/>
            <person name="Murakumo K"/>
            <person name="Nishida K"/>
            <person name="Terakita A"/>
            <person name="Kuratani S"/>
            <person name="Sato K"/>
            <person name="Hyodo S Kuraku.S."/>
        </authorList>
    </citation>
    <scope>NUCLEOTIDE SEQUENCE [LARGE SCALE GENOMIC DNA]</scope>
</reference>
<dbReference type="OrthoDB" id="10258888at2759"/>
<name>A0A401NZ09_SCYTO</name>
<keyword evidence="5" id="KW-1185">Reference proteome</keyword>
<dbReference type="OMA" id="KWKQWTS"/>
<dbReference type="PANTHER" id="PTHR22677">
    <property type="entry name" value="ANKYRIN REPEAT DOMAIN-CONTAINING PROTEIN 60"/>
    <property type="match status" value="1"/>
</dbReference>
<dbReference type="PROSITE" id="PS50297">
    <property type="entry name" value="ANK_REP_REGION"/>
    <property type="match status" value="2"/>
</dbReference>
<dbReference type="SUPFAM" id="SSF54236">
    <property type="entry name" value="Ubiquitin-like"/>
    <property type="match status" value="1"/>
</dbReference>
<evidence type="ECO:0000313" key="4">
    <source>
        <dbReference type="EMBL" id="GCB66142.1"/>
    </source>
</evidence>
<feature type="repeat" description="ANK" evidence="1">
    <location>
        <begin position="132"/>
        <end position="164"/>
    </location>
</feature>
<dbReference type="Proteomes" id="UP000288216">
    <property type="component" value="Unassembled WGS sequence"/>
</dbReference>
<evidence type="ECO:0000259" key="3">
    <source>
        <dbReference type="PROSITE" id="PS50053"/>
    </source>
</evidence>
<dbReference type="Gene3D" id="1.25.40.20">
    <property type="entry name" value="Ankyrin repeat-containing domain"/>
    <property type="match status" value="1"/>
</dbReference>
<dbReference type="InterPro" id="IPR029071">
    <property type="entry name" value="Ubiquitin-like_domsf"/>
</dbReference>
<feature type="compositionally biased region" description="Polar residues" evidence="2">
    <location>
        <begin position="330"/>
        <end position="339"/>
    </location>
</feature>
<dbReference type="Pfam" id="PF12796">
    <property type="entry name" value="Ank_2"/>
    <property type="match status" value="1"/>
</dbReference>
<dbReference type="PANTHER" id="PTHR22677:SF3">
    <property type="entry name" value="ANKYRIN REPEAT DOMAIN-CONTAINING PROTEIN 60"/>
    <property type="match status" value="1"/>
</dbReference>